<evidence type="ECO:0000313" key="2">
    <source>
        <dbReference type="EMBL" id="MRX80592.1"/>
    </source>
</evidence>
<feature type="transmembrane region" description="Helical" evidence="1">
    <location>
        <begin position="100"/>
        <end position="121"/>
    </location>
</feature>
<proteinExistence type="predicted"/>
<comment type="caution">
    <text evidence="2">The sequence shown here is derived from an EMBL/GenBank/DDBJ whole genome shotgun (WGS) entry which is preliminary data.</text>
</comment>
<reference evidence="3" key="1">
    <citation type="submission" date="2019-08" db="EMBL/GenBank/DDBJ databases">
        <title>Arthrobacter sp. nov., isolated from plateau pika and Tibetan wild ass.</title>
        <authorList>
            <person name="Ge Y."/>
        </authorList>
    </citation>
    <scope>NUCLEOTIDE SEQUENCE [LARGE SCALE GENOMIC DNA]</scope>
    <source>
        <strain evidence="3">HF-1365</strain>
    </source>
</reference>
<dbReference type="Proteomes" id="UP000470010">
    <property type="component" value="Unassembled WGS sequence"/>
</dbReference>
<keyword evidence="1" id="KW-0812">Transmembrane</keyword>
<evidence type="ECO:0000256" key="1">
    <source>
        <dbReference type="SAM" id="Phobius"/>
    </source>
</evidence>
<name>A0A7K0GAI1_9ACTN</name>
<accession>A0A7K0GAI1</accession>
<feature type="transmembrane region" description="Helical" evidence="1">
    <location>
        <begin position="74"/>
        <end position="94"/>
    </location>
</feature>
<gene>
    <name evidence="2" type="ORF">GJE22_08325</name>
</gene>
<dbReference type="EMBL" id="VTFZ01000011">
    <property type="protein sequence ID" value="MRX80592.1"/>
    <property type="molecule type" value="Genomic_DNA"/>
</dbReference>
<keyword evidence="1" id="KW-0472">Membrane</keyword>
<dbReference type="AlphaFoldDB" id="A0A7K0GAI1"/>
<organism evidence="2 3">
    <name type="scientific">Enorma shizhengliae</name>
    <dbReference type="NCBI Taxonomy" id="2606615"/>
    <lineage>
        <taxon>Bacteria</taxon>
        <taxon>Bacillati</taxon>
        <taxon>Actinomycetota</taxon>
        <taxon>Coriobacteriia</taxon>
        <taxon>Coriobacteriales</taxon>
        <taxon>Coriobacteriaceae</taxon>
        <taxon>Enorma</taxon>
    </lineage>
</organism>
<evidence type="ECO:0000313" key="3">
    <source>
        <dbReference type="Proteomes" id="UP000470010"/>
    </source>
</evidence>
<sequence>MDHDFYEWASDAPLRAPDGFSEAATAAGVAASAAERNEMLAYALQTFSRGHAQLLGRILSGYEKAKKLQIRGMIGYAAAAVLALVILLALPLSMDMELRVLVWLSFAGLLFIPFIPLWILLCNHILAPDWNTYATWYRRRDRKELGFEDLYRAMGMTRP</sequence>
<keyword evidence="3" id="KW-1185">Reference proteome</keyword>
<protein>
    <submittedName>
        <fullName evidence="2">Uncharacterized protein</fullName>
    </submittedName>
</protein>
<dbReference type="RefSeq" id="WP_144688751.1">
    <property type="nucleotide sequence ID" value="NZ_VLLQ01000011.1"/>
</dbReference>
<keyword evidence="1" id="KW-1133">Transmembrane helix</keyword>